<gene>
    <name evidence="1" type="ORF">DVK85_02030</name>
</gene>
<sequence length="216" mass="25691">MKKTFFITLSISLLFYSCKENIEKKTIPKEPQRKEEFVLKKDTIISTKLEYSLLDNDVDVKNIQFQLDDVTSGFMPKVETQIYPRNKKNKNFVHYTLIKYPKEQERLKQSELQGMLIVYDSVDPYHYGTDTEEFMDIYLSGEEIYIYDNQVKVGMHYKDVIKNFGNNFTKVDSTIIYKKDNRTALFKIKDSIVTRIRIGKFRNDLNTEEILNNNLW</sequence>
<organism evidence="1 2">
    <name type="scientific">Flavobacterium arcticum</name>
    <dbReference type="NCBI Taxonomy" id="1784713"/>
    <lineage>
        <taxon>Bacteria</taxon>
        <taxon>Pseudomonadati</taxon>
        <taxon>Bacteroidota</taxon>
        <taxon>Flavobacteriia</taxon>
        <taxon>Flavobacteriales</taxon>
        <taxon>Flavobacteriaceae</taxon>
        <taxon>Flavobacterium</taxon>
    </lineage>
</organism>
<dbReference type="RefSeq" id="WP_114676837.1">
    <property type="nucleotide sequence ID" value="NZ_CP031188.1"/>
</dbReference>
<dbReference type="Proteomes" id="UP000253951">
    <property type="component" value="Chromosome"/>
</dbReference>
<name>A0A345H914_9FLAO</name>
<dbReference type="KEGG" id="fat:DVK85_02030"/>
<dbReference type="AlphaFoldDB" id="A0A345H914"/>
<evidence type="ECO:0000313" key="1">
    <source>
        <dbReference type="EMBL" id="AXG73074.1"/>
    </source>
</evidence>
<keyword evidence="2" id="KW-1185">Reference proteome</keyword>
<evidence type="ECO:0000313" key="2">
    <source>
        <dbReference type="Proteomes" id="UP000253951"/>
    </source>
</evidence>
<dbReference type="PROSITE" id="PS51257">
    <property type="entry name" value="PROKAR_LIPOPROTEIN"/>
    <property type="match status" value="1"/>
</dbReference>
<dbReference type="OrthoDB" id="1525222at2"/>
<reference evidence="1 2" key="1">
    <citation type="submission" date="2018-07" db="EMBL/GenBank/DDBJ databases">
        <title>Complete genome sequence of Flavobacterium arcticum type strain SM1502T.</title>
        <authorList>
            <person name="Li Y."/>
            <person name="Li D.-D."/>
        </authorList>
    </citation>
    <scope>NUCLEOTIDE SEQUENCE [LARGE SCALE GENOMIC DNA]</scope>
    <source>
        <strain evidence="1 2">SM1502</strain>
    </source>
</reference>
<evidence type="ECO:0008006" key="3">
    <source>
        <dbReference type="Google" id="ProtNLM"/>
    </source>
</evidence>
<dbReference type="EMBL" id="CP031188">
    <property type="protein sequence ID" value="AXG73074.1"/>
    <property type="molecule type" value="Genomic_DNA"/>
</dbReference>
<protein>
    <recommendedName>
        <fullName evidence="3">Lipoprotein</fullName>
    </recommendedName>
</protein>
<proteinExistence type="predicted"/>
<accession>A0A345H914</accession>